<keyword evidence="2" id="KW-1185">Reference proteome</keyword>
<reference evidence="1 2" key="1">
    <citation type="submission" date="2021-06" db="EMBL/GenBank/DDBJ databases">
        <authorList>
            <person name="Sun Q."/>
            <person name="Li D."/>
        </authorList>
    </citation>
    <scope>NUCLEOTIDE SEQUENCE [LARGE SCALE GENOMIC DNA]</scope>
    <source>
        <strain evidence="1 2">N19</strain>
    </source>
</reference>
<sequence>MEEKYTKVIAVGEEAINYLEDIKQDLEKNASFENIKVTKDVDKEFVRGLLDGIEVLYMLYDSSDKDICNITKAISFMAKERKVLCVGLDICLKENKEDLGVDKEFKLNKYNLNATIDMINIISEAMDEDTLIYVDLSDLKELFQGEGAVAYSVEEIELNQNPAELAKMLEEDFYKSEGELTLKKGLLLAECSQAAGDNTLIYLHQVINTLQDLNESNIDVVFSYNEKQQDKKTMKIAYLRN</sequence>
<accession>A0ABS6DV55</accession>
<proteinExistence type="predicted"/>
<evidence type="ECO:0000313" key="2">
    <source>
        <dbReference type="Proteomes" id="UP001196301"/>
    </source>
</evidence>
<protein>
    <recommendedName>
        <fullName evidence="3">Cell division protein FtsZ</fullName>
    </recommendedName>
</protein>
<organism evidence="1 2">
    <name type="scientific">Intestinibacter bartlettii</name>
    <dbReference type="NCBI Taxonomy" id="261299"/>
    <lineage>
        <taxon>Bacteria</taxon>
        <taxon>Bacillati</taxon>
        <taxon>Bacillota</taxon>
        <taxon>Clostridia</taxon>
        <taxon>Peptostreptococcales</taxon>
        <taxon>Peptostreptococcaceae</taxon>
        <taxon>Intestinibacter</taxon>
    </lineage>
</organism>
<dbReference type="Proteomes" id="UP001196301">
    <property type="component" value="Unassembled WGS sequence"/>
</dbReference>
<evidence type="ECO:0008006" key="3">
    <source>
        <dbReference type="Google" id="ProtNLM"/>
    </source>
</evidence>
<evidence type="ECO:0000313" key="1">
    <source>
        <dbReference type="EMBL" id="MBU5335696.1"/>
    </source>
</evidence>
<dbReference type="EMBL" id="JAHLOQ010000008">
    <property type="protein sequence ID" value="MBU5335696.1"/>
    <property type="molecule type" value="Genomic_DNA"/>
</dbReference>
<comment type="caution">
    <text evidence="1">The sequence shown here is derived from an EMBL/GenBank/DDBJ whole genome shotgun (WGS) entry which is preliminary data.</text>
</comment>
<gene>
    <name evidence="1" type="ORF">KQI20_04510</name>
</gene>
<dbReference type="RefSeq" id="WP_216568836.1">
    <property type="nucleotide sequence ID" value="NZ_JAHLOQ010000008.1"/>
</dbReference>
<name>A0ABS6DV55_9FIRM</name>